<evidence type="ECO:0000256" key="8">
    <source>
        <dbReference type="ARBA" id="ARBA00023170"/>
    </source>
</evidence>
<comment type="similarity">
    <text evidence="10">Belongs to the insect chemoreceptor superfamily. Heteromeric odorant receptor channel (TC 1.A.69) family.</text>
</comment>
<evidence type="ECO:0000313" key="12">
    <source>
        <dbReference type="EnsemblMetazoa" id="XP_016657950.2"/>
    </source>
</evidence>
<feature type="transmembrane region" description="Helical" evidence="10">
    <location>
        <begin position="125"/>
        <end position="148"/>
    </location>
</feature>
<keyword evidence="9 10" id="KW-0807">Transducer</keyword>
<keyword evidence="4 10" id="KW-0812">Transmembrane</keyword>
<protein>
    <recommendedName>
        <fullName evidence="10">Odorant receptor</fullName>
    </recommendedName>
</protein>
<evidence type="ECO:0000313" key="11">
    <source>
        <dbReference type="EMBL" id="AQS60747.1"/>
    </source>
</evidence>
<keyword evidence="7 10" id="KW-0472">Membrane</keyword>
<dbReference type="OrthoDB" id="6617147at2759"/>
<dbReference type="GO" id="GO:0005886">
    <property type="term" value="C:plasma membrane"/>
    <property type="evidence" value="ECO:0007669"/>
    <property type="project" value="UniProtKB-SubCell"/>
</dbReference>
<dbReference type="GO" id="GO:0005549">
    <property type="term" value="F:odorant binding"/>
    <property type="evidence" value="ECO:0007669"/>
    <property type="project" value="InterPro"/>
</dbReference>
<proteinExistence type="evidence at transcript level"/>
<organism evidence="11">
    <name type="scientific">Acyrthosiphon pisum</name>
    <name type="common">Pea aphid</name>
    <dbReference type="NCBI Taxonomy" id="7029"/>
    <lineage>
        <taxon>Eukaryota</taxon>
        <taxon>Metazoa</taxon>
        <taxon>Ecdysozoa</taxon>
        <taxon>Arthropoda</taxon>
        <taxon>Hexapoda</taxon>
        <taxon>Insecta</taxon>
        <taxon>Pterygota</taxon>
        <taxon>Neoptera</taxon>
        <taxon>Paraneoptera</taxon>
        <taxon>Hemiptera</taxon>
        <taxon>Sternorrhyncha</taxon>
        <taxon>Aphidomorpha</taxon>
        <taxon>Aphidoidea</taxon>
        <taxon>Aphididae</taxon>
        <taxon>Macrosiphini</taxon>
        <taxon>Acyrthosiphon</taxon>
    </lineage>
</organism>
<keyword evidence="3 10" id="KW-0716">Sensory transduction</keyword>
<dbReference type="EMBL" id="KX890160">
    <property type="protein sequence ID" value="AQS60747.1"/>
    <property type="molecule type" value="mRNA"/>
</dbReference>
<evidence type="ECO:0000256" key="3">
    <source>
        <dbReference type="ARBA" id="ARBA00022606"/>
    </source>
</evidence>
<dbReference type="EnsemblMetazoa" id="XM_016802461.2">
    <property type="protein sequence ID" value="XP_016657950.2"/>
    <property type="gene ID" value="LOC103308670"/>
</dbReference>
<reference evidence="13" key="1">
    <citation type="submission" date="2010-06" db="EMBL/GenBank/DDBJ databases">
        <authorList>
            <person name="Jiang H."/>
            <person name="Abraham K."/>
            <person name="Ali S."/>
            <person name="Alsbrooks S.L."/>
            <person name="Anim B.N."/>
            <person name="Anosike U.S."/>
            <person name="Attaway T."/>
            <person name="Bandaranaike D.P."/>
            <person name="Battles P.K."/>
            <person name="Bell S.N."/>
            <person name="Bell A.V."/>
            <person name="Beltran B."/>
            <person name="Bickham C."/>
            <person name="Bustamante Y."/>
            <person name="Caleb T."/>
            <person name="Canada A."/>
            <person name="Cardenas V."/>
            <person name="Carter K."/>
            <person name="Chacko J."/>
            <person name="Chandrabose M.N."/>
            <person name="Chavez D."/>
            <person name="Chavez A."/>
            <person name="Chen L."/>
            <person name="Chu H.-S."/>
            <person name="Claassen K.J."/>
            <person name="Cockrell R."/>
            <person name="Collins M."/>
            <person name="Cooper J.A."/>
            <person name="Cree A."/>
            <person name="Curry S.M."/>
            <person name="Da Y."/>
            <person name="Dao M.D."/>
            <person name="Das B."/>
            <person name="Davila M.-L."/>
            <person name="Davy-Carroll L."/>
            <person name="Denson S."/>
            <person name="Dinh H."/>
            <person name="Ebong V.E."/>
            <person name="Edwards J.R."/>
            <person name="Egan A."/>
            <person name="El-Daye J."/>
            <person name="Escobedo L."/>
            <person name="Fernandez S."/>
            <person name="Fernando P.R."/>
            <person name="Flagg N."/>
            <person name="Forbes L.D."/>
            <person name="Fowler R.G."/>
            <person name="Fu Q."/>
            <person name="Gabisi R.A."/>
            <person name="Ganer J."/>
            <person name="Garbino Pronczuk A."/>
            <person name="Garcia R.M."/>
            <person name="Garner T."/>
            <person name="Garrett T.E."/>
            <person name="Gonzalez D.A."/>
            <person name="Hamid H."/>
            <person name="Hawkins E.S."/>
            <person name="Hirani K."/>
            <person name="Hogues M.E."/>
            <person name="Hollins B."/>
            <person name="Hsiao C.-H."/>
            <person name="Jabil R."/>
            <person name="James M.L."/>
            <person name="Jhangiani S.N."/>
            <person name="Johnson B."/>
            <person name="Johnson Q."/>
            <person name="Joshi V."/>
            <person name="Kalu J.B."/>
            <person name="Kam C."/>
            <person name="Kashfia A."/>
            <person name="Keebler J."/>
            <person name="Kisamo H."/>
            <person name="Kovar C.L."/>
            <person name="Lago L.A."/>
            <person name="Lai C.-Y."/>
            <person name="Laidlaw J."/>
            <person name="Lara F."/>
            <person name="Le T.-K."/>
            <person name="Lee S.L."/>
            <person name="Legall F.H."/>
            <person name="Lemon S.J."/>
            <person name="Lewis L.R."/>
            <person name="Li B."/>
            <person name="Liu Y."/>
            <person name="Liu Y.-S."/>
            <person name="Lopez J."/>
            <person name="Lozado R.J."/>
            <person name="Lu J."/>
            <person name="Madu R.C."/>
            <person name="Maheshwari M."/>
            <person name="Maheshwari R."/>
            <person name="Malloy K."/>
            <person name="Martinez E."/>
            <person name="Mathew T."/>
            <person name="Mercado I.C."/>
            <person name="Mercado C."/>
            <person name="Meyer B."/>
            <person name="Montgomery K."/>
            <person name="Morgan M.B."/>
            <person name="Munidasa M."/>
            <person name="Nazareth L.V."/>
            <person name="Nelson J."/>
            <person name="Ng B.M."/>
            <person name="Nguyen N.B."/>
            <person name="Nguyen P.Q."/>
            <person name="Nguyen T."/>
            <person name="Obregon M."/>
            <person name="Okwuonu G.O."/>
            <person name="Onwere C.G."/>
            <person name="Orozco G."/>
            <person name="Parra A."/>
            <person name="Patel S."/>
            <person name="Patil S."/>
            <person name="Perez A."/>
            <person name="Perez Y."/>
            <person name="Pham C."/>
            <person name="Primus E.L."/>
            <person name="Pu L.-L."/>
            <person name="Puazo M."/>
            <person name="Qin X."/>
            <person name="Quiroz J.B."/>
            <person name="Reese J."/>
            <person name="Richards S."/>
            <person name="Rives C.M."/>
            <person name="Robberts R."/>
            <person name="Ruiz S.J."/>
            <person name="Ruiz M.J."/>
            <person name="Santibanez J."/>
            <person name="Schneider B.W."/>
            <person name="Sisson I."/>
            <person name="Smith M."/>
            <person name="Sodergren E."/>
            <person name="Song X.-Z."/>
            <person name="Song B.B."/>
            <person name="Summersgill H."/>
            <person name="Thelus R."/>
            <person name="Thornton R.D."/>
            <person name="Trejos Z.Y."/>
            <person name="Usmani K."/>
            <person name="Vattathil S."/>
            <person name="Villasana D."/>
            <person name="Walker D.L."/>
            <person name="Wang S."/>
            <person name="Wang K."/>
            <person name="White C.S."/>
            <person name="Williams A.C."/>
            <person name="Williamson J."/>
            <person name="Wilson K."/>
            <person name="Woghiren I.O."/>
            <person name="Woodworth J.R."/>
            <person name="Worley K.C."/>
            <person name="Wright R.A."/>
            <person name="Wu W."/>
            <person name="Young L."/>
            <person name="Zhang L."/>
            <person name="Zhang J."/>
            <person name="Zhu Y."/>
            <person name="Muzny D.M."/>
            <person name="Weinstock G."/>
            <person name="Gibbs R.A."/>
        </authorList>
    </citation>
    <scope>NUCLEOTIDE SEQUENCE [LARGE SCALE GENOMIC DNA]</scope>
    <source>
        <strain evidence="13">LSR1</strain>
    </source>
</reference>
<keyword evidence="2" id="KW-1003">Cell membrane</keyword>
<evidence type="ECO:0000256" key="2">
    <source>
        <dbReference type="ARBA" id="ARBA00022475"/>
    </source>
</evidence>
<dbReference type="PANTHER" id="PTHR21137">
    <property type="entry name" value="ODORANT RECEPTOR"/>
    <property type="match status" value="1"/>
</dbReference>
<name>A0A1S6J144_ACYPI</name>
<feature type="transmembrane region" description="Helical" evidence="10">
    <location>
        <begin position="67"/>
        <end position="88"/>
    </location>
</feature>
<reference evidence="12" key="3">
    <citation type="submission" date="2022-06" db="UniProtKB">
        <authorList>
            <consortium name="EnsemblMetazoa"/>
        </authorList>
    </citation>
    <scope>IDENTIFICATION</scope>
</reference>
<keyword evidence="5 10" id="KW-0552">Olfaction</keyword>
<dbReference type="Proteomes" id="UP000007819">
    <property type="component" value="Chromosome A1"/>
</dbReference>
<evidence type="ECO:0000256" key="5">
    <source>
        <dbReference type="ARBA" id="ARBA00022725"/>
    </source>
</evidence>
<sequence length="420" mass="47477">MRSSSATVVDVMLFKAIGLYQLLCPADRGGYSVRSRRALMTALGLSFALHSFQVPYLYYALNDLQRFAYMAAVIIYGMMCSFKGYVLVTNADRLWLVLNAADYGYTGCGHRDPSRLRRCRATLSALLRTFVALSYGTLIVWIVLPFFVDEYTGITNSDGTVTRYRTTIHNMQYPIPLAVYNSRPVWALIYVTELYVCIVNVFIWSLFDCYLVTMCFVLNAQFHTMSAGYGTLGIRRTGSSPPDTTFAGVRRIKFDEIESNHYSDLISHIQDNQNLIKMFDVFFEVVRPVVLVQIANGSYSVISLIFLTALMYLMGVPVLSAAFLKFICGLISLTIELFIFCYGFNHIETAKSVLNFGIYSSNWTEMDLTFKKTMLLTMKMNSSHKRAMKVSPNSAVGLEMFARVMNMSYSTVSVLLNSRS</sequence>
<dbReference type="GO" id="GO:0004984">
    <property type="term" value="F:olfactory receptor activity"/>
    <property type="evidence" value="ECO:0007669"/>
    <property type="project" value="InterPro"/>
</dbReference>
<dbReference type="SMR" id="A0A1S6J144"/>
<gene>
    <name evidence="11" type="primary">OR20</name>
    <name evidence="12" type="synonym">103308670</name>
</gene>
<evidence type="ECO:0000256" key="7">
    <source>
        <dbReference type="ARBA" id="ARBA00023136"/>
    </source>
</evidence>
<evidence type="ECO:0000256" key="10">
    <source>
        <dbReference type="RuleBase" id="RU351113"/>
    </source>
</evidence>
<accession>A0A1S6J144</accession>
<comment type="subcellular location">
    <subcellularLocation>
        <location evidence="1 10">Cell membrane</location>
        <topology evidence="1 10">Multi-pass membrane protein</topology>
    </subcellularLocation>
</comment>
<comment type="caution">
    <text evidence="10">Lacks conserved residue(s) required for the propagation of feature annotation.</text>
</comment>
<keyword evidence="6 10" id="KW-1133">Transmembrane helix</keyword>
<keyword evidence="8 10" id="KW-0675">Receptor</keyword>
<evidence type="ECO:0000256" key="6">
    <source>
        <dbReference type="ARBA" id="ARBA00022989"/>
    </source>
</evidence>
<keyword evidence="13" id="KW-1185">Reference proteome</keyword>
<dbReference type="InterPro" id="IPR004117">
    <property type="entry name" value="7tm6_olfct_rcpt"/>
</dbReference>
<feature type="transmembrane region" description="Helical" evidence="10">
    <location>
        <begin position="297"/>
        <end position="316"/>
    </location>
</feature>
<dbReference type="GO" id="GO:0007165">
    <property type="term" value="P:signal transduction"/>
    <property type="evidence" value="ECO:0007669"/>
    <property type="project" value="UniProtKB-KW"/>
</dbReference>
<dbReference type="GeneID" id="103308670"/>
<reference evidence="11" key="2">
    <citation type="journal article" date="2017" name="Curr. Biol.">
        <title>Molecular Basis of Alarm Pheromone Detection in Aphids.</title>
        <authorList>
            <person name="Zhang R."/>
            <person name="Wang B."/>
            <person name="Grossi G."/>
            <person name="Falabella P."/>
            <person name="Liu Y."/>
            <person name="Yan S."/>
            <person name="Lu J."/>
            <person name="Xi J."/>
            <person name="Wang G."/>
        </authorList>
    </citation>
    <scope>NUCLEOTIDE SEQUENCE</scope>
    <source>
        <tissue evidence="11">Antenna</tissue>
    </source>
</reference>
<evidence type="ECO:0000256" key="1">
    <source>
        <dbReference type="ARBA" id="ARBA00004651"/>
    </source>
</evidence>
<evidence type="ECO:0000256" key="4">
    <source>
        <dbReference type="ARBA" id="ARBA00022692"/>
    </source>
</evidence>
<evidence type="ECO:0000313" key="13">
    <source>
        <dbReference type="Proteomes" id="UP000007819"/>
    </source>
</evidence>
<feature type="transmembrane region" description="Helical" evidence="10">
    <location>
        <begin position="38"/>
        <end position="61"/>
    </location>
</feature>
<dbReference type="AlphaFoldDB" id="A0A1S6J144"/>
<feature type="transmembrane region" description="Helical" evidence="10">
    <location>
        <begin position="185"/>
        <end position="207"/>
    </location>
</feature>
<feature type="transmembrane region" description="Helical" evidence="10">
    <location>
        <begin position="322"/>
        <end position="344"/>
    </location>
</feature>
<evidence type="ECO:0000256" key="9">
    <source>
        <dbReference type="ARBA" id="ARBA00023224"/>
    </source>
</evidence>
<dbReference type="KEGG" id="api:103308670"/>
<dbReference type="Pfam" id="PF02949">
    <property type="entry name" value="7tm_6"/>
    <property type="match status" value="1"/>
</dbReference>
<dbReference type="PANTHER" id="PTHR21137:SF35">
    <property type="entry name" value="ODORANT RECEPTOR 19A-RELATED"/>
    <property type="match status" value="1"/>
</dbReference>